<dbReference type="AlphaFoldDB" id="A0A7W5FS01"/>
<sequence>MTGDMDYGKLEQTFGIRFSQQEHAILTVNAADLLRADAMQQFLDEYAPLLKAHTMDAAGAIFGSTFGSFALGYQAAMSLYNQRLIVSPEQITLQLISMGTYYKIAFCMPEAVEAGPEGEARADWVQQSLASFYSQTILPLFRSIADISGIPIGHLWGQMPTYSNYYIDYLLGQLDDCSIKNRLADDYELLRQLDPAIMERPKNPFTVKPRWIEDLRDSNKQMRMKNVCCMYYKTGSNDYCFSCPKLKESDRAARREAAREAQLAAAATGN</sequence>
<reference evidence="1 2" key="1">
    <citation type="submission" date="2020-08" db="EMBL/GenBank/DDBJ databases">
        <title>Genomic Encyclopedia of Type Strains, Phase III (KMG-III): the genomes of soil and plant-associated and newly described type strains.</title>
        <authorList>
            <person name="Whitman W."/>
        </authorList>
    </citation>
    <scope>NUCLEOTIDE SEQUENCE [LARGE SCALE GENOMIC DNA]</scope>
    <source>
        <strain evidence="1 2">CECT 5862</strain>
    </source>
</reference>
<gene>
    <name evidence="1" type="ORF">FHS18_006645</name>
</gene>
<organism evidence="1 2">
    <name type="scientific">Paenibacillus phyllosphaerae</name>
    <dbReference type="NCBI Taxonomy" id="274593"/>
    <lineage>
        <taxon>Bacteria</taxon>
        <taxon>Bacillati</taxon>
        <taxon>Bacillota</taxon>
        <taxon>Bacilli</taxon>
        <taxon>Bacillales</taxon>
        <taxon>Paenibacillaceae</taxon>
        <taxon>Paenibacillus</taxon>
    </lineage>
</organism>
<comment type="caution">
    <text evidence="1">The sequence shown here is derived from an EMBL/GenBank/DDBJ whole genome shotgun (WGS) entry which is preliminary data.</text>
</comment>
<dbReference type="EMBL" id="JACHXK010000034">
    <property type="protein sequence ID" value="MBB3114524.1"/>
    <property type="molecule type" value="Genomic_DNA"/>
</dbReference>
<dbReference type="Proteomes" id="UP000570361">
    <property type="component" value="Unassembled WGS sequence"/>
</dbReference>
<dbReference type="RefSeq" id="WP_183604559.1">
    <property type="nucleotide sequence ID" value="NZ_JACHXK010000034.1"/>
</dbReference>
<evidence type="ECO:0000313" key="1">
    <source>
        <dbReference type="EMBL" id="MBB3114524.1"/>
    </source>
</evidence>
<name>A0A7W5FS01_9BACL</name>
<proteinExistence type="predicted"/>
<keyword evidence="2" id="KW-1185">Reference proteome</keyword>
<evidence type="ECO:0000313" key="2">
    <source>
        <dbReference type="Proteomes" id="UP000570361"/>
    </source>
</evidence>
<accession>A0A7W5FS01</accession>
<protein>
    <submittedName>
        <fullName evidence="1">Ferric iron reductase protein FhuF</fullName>
    </submittedName>
</protein>